<accession>A0A6A6DAH0</accession>
<evidence type="ECO:0000313" key="2">
    <source>
        <dbReference type="Proteomes" id="UP000800200"/>
    </source>
</evidence>
<dbReference type="AlphaFoldDB" id="A0A6A6DAH0"/>
<organism evidence="1 2">
    <name type="scientific">Zopfia rhizophila CBS 207.26</name>
    <dbReference type="NCBI Taxonomy" id="1314779"/>
    <lineage>
        <taxon>Eukaryota</taxon>
        <taxon>Fungi</taxon>
        <taxon>Dikarya</taxon>
        <taxon>Ascomycota</taxon>
        <taxon>Pezizomycotina</taxon>
        <taxon>Dothideomycetes</taxon>
        <taxon>Dothideomycetes incertae sedis</taxon>
        <taxon>Zopfiaceae</taxon>
        <taxon>Zopfia</taxon>
    </lineage>
</organism>
<dbReference type="OrthoDB" id="3674914at2759"/>
<sequence length="253" mass="28345">MILLSSLPGELLNAVVEQLEDDKQALANLCRTSNLYKSITQPVLYGSIAPTSRGLALFIRTLYDNFELASYVKKLTLQFAVRNTDHKDAIIGLSSWRHGEMLKFQRVCIEHITAVGNDLPEDSEQLKIIVKWKIGLRKRYLAASCGLLLMLLDRVEDLTVQLFDIPNRRKALFPLENLFGFGQAWADYDVPPEPPIPELSHTNNVTRLSTFGANLQVLLLGFNSLKILEIDLVDLGHLSYTVNQVGLGAITKL</sequence>
<dbReference type="EMBL" id="ML994706">
    <property type="protein sequence ID" value="KAF2176544.1"/>
    <property type="molecule type" value="Genomic_DNA"/>
</dbReference>
<protein>
    <submittedName>
        <fullName evidence="1">Uncharacterized protein</fullName>
    </submittedName>
</protein>
<dbReference type="Proteomes" id="UP000800200">
    <property type="component" value="Unassembled WGS sequence"/>
</dbReference>
<evidence type="ECO:0000313" key="1">
    <source>
        <dbReference type="EMBL" id="KAF2176544.1"/>
    </source>
</evidence>
<proteinExistence type="predicted"/>
<name>A0A6A6DAH0_9PEZI</name>
<keyword evidence="2" id="KW-1185">Reference proteome</keyword>
<reference evidence="1" key="1">
    <citation type="journal article" date="2020" name="Stud. Mycol.">
        <title>101 Dothideomycetes genomes: a test case for predicting lifestyles and emergence of pathogens.</title>
        <authorList>
            <person name="Haridas S."/>
            <person name="Albert R."/>
            <person name="Binder M."/>
            <person name="Bloem J."/>
            <person name="Labutti K."/>
            <person name="Salamov A."/>
            <person name="Andreopoulos B."/>
            <person name="Baker S."/>
            <person name="Barry K."/>
            <person name="Bills G."/>
            <person name="Bluhm B."/>
            <person name="Cannon C."/>
            <person name="Castanera R."/>
            <person name="Culley D."/>
            <person name="Daum C."/>
            <person name="Ezra D."/>
            <person name="Gonzalez J."/>
            <person name="Henrissat B."/>
            <person name="Kuo A."/>
            <person name="Liang C."/>
            <person name="Lipzen A."/>
            <person name="Lutzoni F."/>
            <person name="Magnuson J."/>
            <person name="Mondo S."/>
            <person name="Nolan M."/>
            <person name="Ohm R."/>
            <person name="Pangilinan J."/>
            <person name="Park H.-J."/>
            <person name="Ramirez L."/>
            <person name="Alfaro M."/>
            <person name="Sun H."/>
            <person name="Tritt A."/>
            <person name="Yoshinaga Y."/>
            <person name="Zwiers L.-H."/>
            <person name="Turgeon B."/>
            <person name="Goodwin S."/>
            <person name="Spatafora J."/>
            <person name="Crous P."/>
            <person name="Grigoriev I."/>
        </authorList>
    </citation>
    <scope>NUCLEOTIDE SEQUENCE</scope>
    <source>
        <strain evidence="1">CBS 207.26</strain>
    </source>
</reference>
<gene>
    <name evidence="1" type="ORF">K469DRAFT_698399</name>
</gene>